<feature type="region of interest" description="Disordered" evidence="1">
    <location>
        <begin position="137"/>
        <end position="165"/>
    </location>
</feature>
<dbReference type="Proteomes" id="UP001589854">
    <property type="component" value="Unassembled WGS sequence"/>
</dbReference>
<evidence type="ECO:0000256" key="1">
    <source>
        <dbReference type="SAM" id="MobiDB-lite"/>
    </source>
</evidence>
<evidence type="ECO:0000313" key="4">
    <source>
        <dbReference type="Proteomes" id="UP001589854"/>
    </source>
</evidence>
<organism evidence="3 4">
    <name type="scientific">Metabacillus herbersteinensis</name>
    <dbReference type="NCBI Taxonomy" id="283816"/>
    <lineage>
        <taxon>Bacteria</taxon>
        <taxon>Bacillati</taxon>
        <taxon>Bacillota</taxon>
        <taxon>Bacilli</taxon>
        <taxon>Bacillales</taxon>
        <taxon>Bacillaceae</taxon>
        <taxon>Metabacillus</taxon>
    </lineage>
</organism>
<accession>A0ABV6G9D7</accession>
<feature type="compositionally biased region" description="Polar residues" evidence="1">
    <location>
        <begin position="149"/>
        <end position="158"/>
    </location>
</feature>
<feature type="region of interest" description="Disordered" evidence="1">
    <location>
        <begin position="1"/>
        <end position="31"/>
    </location>
</feature>
<proteinExistence type="predicted"/>
<feature type="compositionally biased region" description="Polar residues" evidence="1">
    <location>
        <begin position="85"/>
        <end position="96"/>
    </location>
</feature>
<protein>
    <submittedName>
        <fullName evidence="3">Uncharacterized protein</fullName>
    </submittedName>
</protein>
<dbReference type="RefSeq" id="WP_378929840.1">
    <property type="nucleotide sequence ID" value="NZ_JBHLVO010000001.1"/>
</dbReference>
<keyword evidence="2" id="KW-0472">Membrane</keyword>
<keyword evidence="2" id="KW-1133">Transmembrane helix</keyword>
<feature type="compositionally biased region" description="Basic and acidic residues" evidence="1">
    <location>
        <begin position="14"/>
        <end position="31"/>
    </location>
</feature>
<gene>
    <name evidence="3" type="ORF">ACFFIX_01650</name>
</gene>
<evidence type="ECO:0000256" key="2">
    <source>
        <dbReference type="SAM" id="Phobius"/>
    </source>
</evidence>
<feature type="transmembrane region" description="Helical" evidence="2">
    <location>
        <begin position="109"/>
        <end position="131"/>
    </location>
</feature>
<dbReference type="EMBL" id="JBHLVO010000001">
    <property type="protein sequence ID" value="MFC0270164.1"/>
    <property type="molecule type" value="Genomic_DNA"/>
</dbReference>
<sequence length="165" mass="18653">MDKPSSEPIRIKINGKEREITESKKNNRELKGEIPFSSWQEKINSEHEVASAKQEEEFPWLLPDEDEVYKEDPKVVTPFKKKKQTSNQTITPYQYSSKKKNPSYPLKQLVSIIIFAIVLGVGFGFIALNFLSNEEMPTTASVEEPVSDGTETSAGTSSEPEEKNL</sequence>
<reference evidence="3 4" key="1">
    <citation type="submission" date="2024-09" db="EMBL/GenBank/DDBJ databases">
        <authorList>
            <person name="Sun Q."/>
            <person name="Mori K."/>
        </authorList>
    </citation>
    <scope>NUCLEOTIDE SEQUENCE [LARGE SCALE GENOMIC DNA]</scope>
    <source>
        <strain evidence="3 4">CCM 7228</strain>
    </source>
</reference>
<keyword evidence="2" id="KW-0812">Transmembrane</keyword>
<name>A0ABV6G9D7_9BACI</name>
<keyword evidence="4" id="KW-1185">Reference proteome</keyword>
<comment type="caution">
    <text evidence="3">The sequence shown here is derived from an EMBL/GenBank/DDBJ whole genome shotgun (WGS) entry which is preliminary data.</text>
</comment>
<feature type="region of interest" description="Disordered" evidence="1">
    <location>
        <begin position="79"/>
        <end position="102"/>
    </location>
</feature>
<evidence type="ECO:0000313" key="3">
    <source>
        <dbReference type="EMBL" id="MFC0270164.1"/>
    </source>
</evidence>